<keyword evidence="3" id="KW-1185">Reference proteome</keyword>
<dbReference type="Proteomes" id="UP000514720">
    <property type="component" value="Chromosome"/>
</dbReference>
<dbReference type="InterPro" id="IPR051531">
    <property type="entry name" value="N-acetyltransferase"/>
</dbReference>
<sequence length="174" mass="20740">MTIETKRLYIVPSTMKDTADILKILSDEETMKFFVEGTYVQEQVEGILMKNEQKVEHYSIVLKETNKVIGKISFHPWFMKRTYEMGWIMNKDFTNQGYMSEATKAVLKYGFDTLKLHRIIATCQPENIPSKRLCEKLGMRLEGTFRQCIYVKDNEWWDELFYAILSDEYKKEMR</sequence>
<dbReference type="KEGG" id="xcl:G4Z02_02835"/>
<feature type="domain" description="N-acetyltransferase" evidence="1">
    <location>
        <begin position="8"/>
        <end position="163"/>
    </location>
</feature>
<dbReference type="Pfam" id="PF13302">
    <property type="entry name" value="Acetyltransf_3"/>
    <property type="match status" value="1"/>
</dbReference>
<dbReference type="AlphaFoldDB" id="A0A7L7KPL3"/>
<evidence type="ECO:0000313" key="2">
    <source>
        <dbReference type="EMBL" id="QMS84731.1"/>
    </source>
</evidence>
<gene>
    <name evidence="2" type="ORF">G4Z02_02835</name>
</gene>
<accession>A0A7L7KPL3</accession>
<dbReference type="RefSeq" id="WP_258878350.1">
    <property type="nucleotide sequence ID" value="NZ_CP048914.1"/>
</dbReference>
<dbReference type="PANTHER" id="PTHR43792:SF5">
    <property type="entry name" value="RIBOSOMAL-PROTEIN-SERINE ACETYLTRANSFERASE"/>
    <property type="match status" value="1"/>
</dbReference>
<dbReference type="PANTHER" id="PTHR43792">
    <property type="entry name" value="GNAT FAMILY, PUTATIVE (AFU_ORTHOLOGUE AFUA_3G00765)-RELATED-RELATED"/>
    <property type="match status" value="1"/>
</dbReference>
<evidence type="ECO:0000313" key="3">
    <source>
        <dbReference type="Proteomes" id="UP000514720"/>
    </source>
</evidence>
<organism evidence="2 3">
    <name type="scientific">Candidatus Xianfuyuplasma coldseepsis</name>
    <dbReference type="NCBI Taxonomy" id="2782163"/>
    <lineage>
        <taxon>Bacteria</taxon>
        <taxon>Bacillati</taxon>
        <taxon>Mycoplasmatota</taxon>
        <taxon>Mollicutes</taxon>
        <taxon>Candidatus Izemoplasmatales</taxon>
        <taxon>Candidatus Izemoplasmataceae</taxon>
        <taxon>Candidatus Xianfuyuplasma</taxon>
    </lineage>
</organism>
<evidence type="ECO:0000259" key="1">
    <source>
        <dbReference type="PROSITE" id="PS51186"/>
    </source>
</evidence>
<dbReference type="InterPro" id="IPR016181">
    <property type="entry name" value="Acyl_CoA_acyltransferase"/>
</dbReference>
<dbReference type="EMBL" id="CP048914">
    <property type="protein sequence ID" value="QMS84731.1"/>
    <property type="molecule type" value="Genomic_DNA"/>
</dbReference>
<dbReference type="GO" id="GO:0016747">
    <property type="term" value="F:acyltransferase activity, transferring groups other than amino-acyl groups"/>
    <property type="evidence" value="ECO:0007669"/>
    <property type="project" value="InterPro"/>
</dbReference>
<protein>
    <submittedName>
        <fullName evidence="2">GNAT family N-acetyltransferase</fullName>
    </submittedName>
</protein>
<dbReference type="InterPro" id="IPR000182">
    <property type="entry name" value="GNAT_dom"/>
</dbReference>
<reference evidence="2 3" key="1">
    <citation type="submission" date="2020-02" db="EMBL/GenBank/DDBJ databases">
        <authorList>
            <person name="Zheng R.K."/>
            <person name="Sun C.M."/>
        </authorList>
    </citation>
    <scope>NUCLEOTIDE SEQUENCE [LARGE SCALE GENOMIC DNA]</scope>
    <source>
        <strain evidence="3">zrk13</strain>
    </source>
</reference>
<dbReference type="Gene3D" id="3.40.630.30">
    <property type="match status" value="1"/>
</dbReference>
<dbReference type="SUPFAM" id="SSF55729">
    <property type="entry name" value="Acyl-CoA N-acyltransferases (Nat)"/>
    <property type="match status" value="1"/>
</dbReference>
<dbReference type="PROSITE" id="PS51186">
    <property type="entry name" value="GNAT"/>
    <property type="match status" value="1"/>
</dbReference>
<proteinExistence type="predicted"/>
<name>A0A7L7KPL3_9MOLU</name>
<keyword evidence="2" id="KW-0808">Transferase</keyword>